<comment type="caution">
    <text evidence="2">The sequence shown here is derived from an EMBL/GenBank/DDBJ whole genome shotgun (WGS) entry which is preliminary data.</text>
</comment>
<gene>
    <name evidence="2" type="ORF">CROQUDRAFT_100079</name>
</gene>
<sequence length="54" mass="5982">MHDYERTRTDHQEHVSNTGTTDLPAFGALDLNAMTTAAPGHSHTLSRGTYRPPF</sequence>
<dbReference type="EMBL" id="MU167442">
    <property type="protein sequence ID" value="KAG0140459.1"/>
    <property type="molecule type" value="Genomic_DNA"/>
</dbReference>
<proteinExistence type="predicted"/>
<evidence type="ECO:0000313" key="3">
    <source>
        <dbReference type="Proteomes" id="UP000886653"/>
    </source>
</evidence>
<organism evidence="2 3">
    <name type="scientific">Cronartium quercuum f. sp. fusiforme G11</name>
    <dbReference type="NCBI Taxonomy" id="708437"/>
    <lineage>
        <taxon>Eukaryota</taxon>
        <taxon>Fungi</taxon>
        <taxon>Dikarya</taxon>
        <taxon>Basidiomycota</taxon>
        <taxon>Pucciniomycotina</taxon>
        <taxon>Pucciniomycetes</taxon>
        <taxon>Pucciniales</taxon>
        <taxon>Coleosporiaceae</taxon>
        <taxon>Cronartium</taxon>
    </lineage>
</organism>
<evidence type="ECO:0000256" key="1">
    <source>
        <dbReference type="SAM" id="MobiDB-lite"/>
    </source>
</evidence>
<accession>A0A9P6N6I9</accession>
<reference evidence="2" key="1">
    <citation type="submission" date="2013-11" db="EMBL/GenBank/DDBJ databases">
        <title>Genome sequence of the fusiform rust pathogen reveals effectors for host alternation and coevolution with pine.</title>
        <authorList>
            <consortium name="DOE Joint Genome Institute"/>
            <person name="Smith K."/>
            <person name="Pendleton A."/>
            <person name="Kubisiak T."/>
            <person name="Anderson C."/>
            <person name="Salamov A."/>
            <person name="Aerts A."/>
            <person name="Riley R."/>
            <person name="Clum A."/>
            <person name="Lindquist E."/>
            <person name="Ence D."/>
            <person name="Campbell M."/>
            <person name="Kronenberg Z."/>
            <person name="Feau N."/>
            <person name="Dhillon B."/>
            <person name="Hamelin R."/>
            <person name="Burleigh J."/>
            <person name="Smith J."/>
            <person name="Yandell M."/>
            <person name="Nelson C."/>
            <person name="Grigoriev I."/>
            <person name="Davis J."/>
        </authorList>
    </citation>
    <scope>NUCLEOTIDE SEQUENCE</scope>
    <source>
        <strain evidence="2">G11</strain>
    </source>
</reference>
<dbReference type="Proteomes" id="UP000886653">
    <property type="component" value="Unassembled WGS sequence"/>
</dbReference>
<feature type="compositionally biased region" description="Basic and acidic residues" evidence="1">
    <location>
        <begin position="1"/>
        <end position="14"/>
    </location>
</feature>
<evidence type="ECO:0000313" key="2">
    <source>
        <dbReference type="EMBL" id="KAG0140459.1"/>
    </source>
</evidence>
<protein>
    <submittedName>
        <fullName evidence="2">Uncharacterized protein</fullName>
    </submittedName>
</protein>
<dbReference type="AlphaFoldDB" id="A0A9P6N6I9"/>
<feature type="region of interest" description="Disordered" evidence="1">
    <location>
        <begin position="1"/>
        <end position="23"/>
    </location>
</feature>
<name>A0A9P6N6I9_9BASI</name>
<keyword evidence="3" id="KW-1185">Reference proteome</keyword>